<evidence type="ECO:0000256" key="8">
    <source>
        <dbReference type="ARBA" id="ARBA00039101"/>
    </source>
</evidence>
<keyword evidence="4" id="KW-0285">Flavoprotein</keyword>
<evidence type="ECO:0000256" key="1">
    <source>
        <dbReference type="ARBA" id="ARBA00001974"/>
    </source>
</evidence>
<dbReference type="PANTHER" id="PTHR11530:SF16">
    <property type="entry name" value="D-AMINO ACID OXIDASE (AFU_ORTHOLOGUE AFUA_5G11290)"/>
    <property type="match status" value="1"/>
</dbReference>
<accession>A0AAD6IUM0</accession>
<comment type="cofactor">
    <cofactor evidence="1 10">
        <name>FAD</name>
        <dbReference type="ChEBI" id="CHEBI:57692"/>
    </cofactor>
</comment>
<evidence type="ECO:0000313" key="13">
    <source>
        <dbReference type="Proteomes" id="UP001221413"/>
    </source>
</evidence>
<dbReference type="InterPro" id="IPR023209">
    <property type="entry name" value="DAO"/>
</dbReference>
<dbReference type="GO" id="GO:0071949">
    <property type="term" value="F:FAD binding"/>
    <property type="evidence" value="ECO:0007669"/>
    <property type="project" value="InterPro"/>
</dbReference>
<comment type="catalytic activity">
    <reaction evidence="9">
        <text>a D-alpha-amino acid + O2 + H2O = a 2-oxocarboxylate + H2O2 + NH4(+)</text>
        <dbReference type="Rhea" id="RHEA:21816"/>
        <dbReference type="ChEBI" id="CHEBI:15377"/>
        <dbReference type="ChEBI" id="CHEBI:15379"/>
        <dbReference type="ChEBI" id="CHEBI:16240"/>
        <dbReference type="ChEBI" id="CHEBI:28938"/>
        <dbReference type="ChEBI" id="CHEBI:35179"/>
        <dbReference type="ChEBI" id="CHEBI:59871"/>
        <dbReference type="EC" id="1.4.3.3"/>
    </reaction>
    <physiologicalReaction direction="left-to-right" evidence="9">
        <dbReference type="Rhea" id="RHEA:21817"/>
    </physiologicalReaction>
</comment>
<dbReference type="GO" id="GO:0005782">
    <property type="term" value="C:peroxisomal matrix"/>
    <property type="evidence" value="ECO:0007669"/>
    <property type="project" value="UniProtKB-SubCell"/>
</dbReference>
<dbReference type="GO" id="GO:0019478">
    <property type="term" value="P:D-amino acid catabolic process"/>
    <property type="evidence" value="ECO:0007669"/>
    <property type="project" value="TreeGrafter"/>
</dbReference>
<dbReference type="EMBL" id="JAQGDS010000008">
    <property type="protein sequence ID" value="KAJ6258756.1"/>
    <property type="molecule type" value="Genomic_DNA"/>
</dbReference>
<dbReference type="Pfam" id="PF01266">
    <property type="entry name" value="DAO"/>
    <property type="match status" value="1"/>
</dbReference>
<comment type="subcellular location">
    <subcellularLocation>
        <location evidence="2">Peroxisome matrix</location>
    </subcellularLocation>
</comment>
<dbReference type="Gene3D" id="3.40.50.720">
    <property type="entry name" value="NAD(P)-binding Rossmann-like Domain"/>
    <property type="match status" value="1"/>
</dbReference>
<organism evidence="12 13">
    <name type="scientific">Drechslerella dactyloides</name>
    <name type="common">Nematode-trapping fungus</name>
    <name type="synonym">Arthrobotrys dactyloides</name>
    <dbReference type="NCBI Taxonomy" id="74499"/>
    <lineage>
        <taxon>Eukaryota</taxon>
        <taxon>Fungi</taxon>
        <taxon>Dikarya</taxon>
        <taxon>Ascomycota</taxon>
        <taxon>Pezizomycotina</taxon>
        <taxon>Orbiliomycetes</taxon>
        <taxon>Orbiliales</taxon>
        <taxon>Orbiliaceae</taxon>
        <taxon>Drechslerella</taxon>
    </lineage>
</organism>
<evidence type="ECO:0000259" key="11">
    <source>
        <dbReference type="Pfam" id="PF01266"/>
    </source>
</evidence>
<comment type="caution">
    <text evidence="12">The sequence shown here is derived from an EMBL/GenBank/DDBJ whole genome shotgun (WGS) entry which is preliminary data.</text>
</comment>
<dbReference type="GO" id="GO:0003884">
    <property type="term" value="F:D-amino-acid oxidase activity"/>
    <property type="evidence" value="ECO:0007669"/>
    <property type="project" value="UniProtKB-EC"/>
</dbReference>
<evidence type="ECO:0000256" key="4">
    <source>
        <dbReference type="ARBA" id="ARBA00022630"/>
    </source>
</evidence>
<name>A0AAD6IUM0_DREDA</name>
<evidence type="ECO:0000256" key="2">
    <source>
        <dbReference type="ARBA" id="ARBA00004253"/>
    </source>
</evidence>
<keyword evidence="13" id="KW-1185">Reference proteome</keyword>
<protein>
    <recommendedName>
        <fullName evidence="8">D-amino-acid oxidase</fullName>
        <ecNumber evidence="8">1.4.3.3</ecNumber>
    </recommendedName>
</protein>
<sequence>MARIAIDLHCTFEMATGKVVVIGIFITSRWYFECGFANEDSSNSAGVAGLTTALLLAKKQHNVTVVAKHMPGDYDIEYTSPWAGANYFPFSFPNEPPRRWERNTFPELWRLATKVPEAGIHVQDGIVYVAEGLPVTGFMKELVAEDAWFKNVVPGFRVLGKAELPRGMKSGTTFKSVCINTAIYLPYLLGQCLMRGVVFKRGDVKHVADAADAHASGKKADLVVNCSGLMACKLGGVEDDKVVPARGQVVVVRNEAPGMYTTSAVAEGDDEMTYIMMRAAGGGTVLGGSYQKGNWSSEIDHDLANRIMKRCVEVCPELAGGKGVEGLDIIRHGVGLRPWREGGARIESEVINGVKVVHNYGAAGWGYQASYGMSEDTVALVEDSLGQGRAKL</sequence>
<reference evidence="12" key="1">
    <citation type="submission" date="2023-01" db="EMBL/GenBank/DDBJ databases">
        <title>The chitinases involved in constricting ring structure development in the nematode-trapping fungus Drechslerella dactyloides.</title>
        <authorList>
            <person name="Wang R."/>
            <person name="Zhang L."/>
            <person name="Tang P."/>
            <person name="Li S."/>
            <person name="Liang L."/>
        </authorList>
    </citation>
    <scope>NUCLEOTIDE SEQUENCE</scope>
    <source>
        <strain evidence="12">YMF1.00031</strain>
    </source>
</reference>
<comment type="similarity">
    <text evidence="3">Belongs to the DAMOX/DASOX family.</text>
</comment>
<evidence type="ECO:0000256" key="3">
    <source>
        <dbReference type="ARBA" id="ARBA00006730"/>
    </source>
</evidence>
<keyword evidence="5 10" id="KW-0274">FAD</keyword>
<dbReference type="AlphaFoldDB" id="A0AAD6IUM0"/>
<dbReference type="FunFam" id="3.30.9.10:FF:000018">
    <property type="entry name" value="D-amino acid oxidase, putative"/>
    <property type="match status" value="1"/>
</dbReference>
<dbReference type="PIRSF" id="PIRSF000189">
    <property type="entry name" value="D-aa_oxidase"/>
    <property type="match status" value="1"/>
</dbReference>
<dbReference type="PANTHER" id="PTHR11530">
    <property type="entry name" value="D-AMINO ACID OXIDASE"/>
    <property type="match status" value="1"/>
</dbReference>
<feature type="binding site" evidence="10">
    <location>
        <begin position="79"/>
        <end position="80"/>
    </location>
    <ligand>
        <name>FAD</name>
        <dbReference type="ChEBI" id="CHEBI:57692"/>
    </ligand>
</feature>
<evidence type="ECO:0000313" key="12">
    <source>
        <dbReference type="EMBL" id="KAJ6258756.1"/>
    </source>
</evidence>
<dbReference type="SUPFAM" id="SSF54373">
    <property type="entry name" value="FAD-linked reductases, C-terminal domain"/>
    <property type="match status" value="1"/>
</dbReference>
<proteinExistence type="inferred from homology"/>
<feature type="binding site" evidence="10">
    <location>
        <position position="207"/>
    </location>
    <ligand>
        <name>FAD</name>
        <dbReference type="ChEBI" id="CHEBI:57692"/>
    </ligand>
</feature>
<evidence type="ECO:0000256" key="10">
    <source>
        <dbReference type="PIRSR" id="PIRSR000189-1"/>
    </source>
</evidence>
<keyword evidence="6" id="KW-0560">Oxidoreductase</keyword>
<dbReference type="InterPro" id="IPR006076">
    <property type="entry name" value="FAD-dep_OxRdtase"/>
</dbReference>
<keyword evidence="7" id="KW-0576">Peroxisome</keyword>
<evidence type="ECO:0000256" key="5">
    <source>
        <dbReference type="ARBA" id="ARBA00022827"/>
    </source>
</evidence>
<dbReference type="EC" id="1.4.3.3" evidence="8"/>
<dbReference type="Proteomes" id="UP001221413">
    <property type="component" value="Unassembled WGS sequence"/>
</dbReference>
<feature type="domain" description="FAD dependent oxidoreductase" evidence="11">
    <location>
        <begin position="45"/>
        <end position="378"/>
    </location>
</feature>
<gene>
    <name evidence="12" type="ORF">Dda_6809</name>
</gene>
<dbReference type="Gene3D" id="3.30.9.10">
    <property type="entry name" value="D-Amino Acid Oxidase, subunit A, domain 2"/>
    <property type="match status" value="1"/>
</dbReference>
<evidence type="ECO:0000256" key="7">
    <source>
        <dbReference type="ARBA" id="ARBA00023140"/>
    </source>
</evidence>
<dbReference type="SUPFAM" id="SSF51971">
    <property type="entry name" value="Nucleotide-binding domain"/>
    <property type="match status" value="1"/>
</dbReference>
<feature type="binding site" evidence="10">
    <location>
        <position position="364"/>
    </location>
    <ligand>
        <name>D-dopa</name>
        <dbReference type="ChEBI" id="CHEBI:149689"/>
    </ligand>
</feature>
<evidence type="ECO:0000256" key="6">
    <source>
        <dbReference type="ARBA" id="ARBA00023002"/>
    </source>
</evidence>
<evidence type="ECO:0000256" key="9">
    <source>
        <dbReference type="ARBA" id="ARBA00049547"/>
    </source>
</evidence>